<evidence type="ECO:0000313" key="4">
    <source>
        <dbReference type="EMBL" id="MDA5094246.1"/>
    </source>
</evidence>
<keyword evidence="4" id="KW-0121">Carboxypeptidase</keyword>
<feature type="chain" id="PRO_5046311802" evidence="3">
    <location>
        <begin position="19"/>
        <end position="488"/>
    </location>
</feature>
<dbReference type="EC" id="3.4.16.4" evidence="4"/>
<comment type="caution">
    <text evidence="4">The sequence shown here is derived from an EMBL/GenBank/DDBJ whole genome shotgun (WGS) entry which is preliminary data.</text>
</comment>
<dbReference type="GO" id="GO:0009002">
    <property type="term" value="F:serine-type D-Ala-D-Ala carboxypeptidase activity"/>
    <property type="evidence" value="ECO:0007669"/>
    <property type="project" value="UniProtKB-EC"/>
</dbReference>
<evidence type="ECO:0000256" key="1">
    <source>
        <dbReference type="ARBA" id="ARBA00006096"/>
    </source>
</evidence>
<evidence type="ECO:0000256" key="3">
    <source>
        <dbReference type="SAM" id="SignalP"/>
    </source>
</evidence>
<evidence type="ECO:0000313" key="5">
    <source>
        <dbReference type="Proteomes" id="UP001528040"/>
    </source>
</evidence>
<dbReference type="Proteomes" id="UP001528040">
    <property type="component" value="Unassembled WGS sequence"/>
</dbReference>
<dbReference type="Pfam" id="PF02113">
    <property type="entry name" value="Peptidase_S13"/>
    <property type="match status" value="1"/>
</dbReference>
<keyword evidence="2 4" id="KW-0378">Hydrolase</keyword>
<accession>A0ABT4W158</accession>
<proteinExistence type="inferred from homology"/>
<dbReference type="PRINTS" id="PR00922">
    <property type="entry name" value="DADACBPTASE3"/>
</dbReference>
<dbReference type="InterPro" id="IPR000667">
    <property type="entry name" value="Peptidase_S13"/>
</dbReference>
<dbReference type="RefSeq" id="WP_271053954.1">
    <property type="nucleotide sequence ID" value="NZ_JAQIIO010000004.1"/>
</dbReference>
<reference evidence="4 5" key="1">
    <citation type="submission" date="2023-01" db="EMBL/GenBank/DDBJ databases">
        <authorList>
            <person name="Yoon J.-W."/>
        </authorList>
    </citation>
    <scope>NUCLEOTIDE SEQUENCE [LARGE SCALE GENOMIC DNA]</scope>
    <source>
        <strain evidence="4 5">KMU-50</strain>
    </source>
</reference>
<keyword evidence="4" id="KW-0645">Protease</keyword>
<keyword evidence="5" id="KW-1185">Reference proteome</keyword>
<dbReference type="Gene3D" id="3.40.710.10">
    <property type="entry name" value="DD-peptidase/beta-lactamase superfamily"/>
    <property type="match status" value="1"/>
</dbReference>
<comment type="similarity">
    <text evidence="1">Belongs to the peptidase S13 family.</text>
</comment>
<dbReference type="Gene3D" id="3.50.80.20">
    <property type="entry name" value="D-Ala-D-Ala carboxypeptidase C, peptidase S13"/>
    <property type="match status" value="1"/>
</dbReference>
<feature type="signal peptide" evidence="3">
    <location>
        <begin position="1"/>
        <end position="18"/>
    </location>
</feature>
<dbReference type="SUPFAM" id="SSF56601">
    <property type="entry name" value="beta-lactamase/transpeptidase-like"/>
    <property type="match status" value="1"/>
</dbReference>
<keyword evidence="3" id="KW-0732">Signal</keyword>
<organism evidence="4 5">
    <name type="scientific">Aliiroseovarius salicola</name>
    <dbReference type="NCBI Taxonomy" id="3009082"/>
    <lineage>
        <taxon>Bacteria</taxon>
        <taxon>Pseudomonadati</taxon>
        <taxon>Pseudomonadota</taxon>
        <taxon>Alphaproteobacteria</taxon>
        <taxon>Rhodobacterales</taxon>
        <taxon>Paracoccaceae</taxon>
        <taxon>Aliiroseovarius</taxon>
    </lineage>
</organism>
<sequence>MSASVTAAALSSSALANAPTTSLVPKPRPSDAIKRTVSELDTLLGKANLSGQIGFVVADARTGLVLEARNPTLDLPPASVAKAVTTAYGLATLGSGHRFVTRIIATGPITGGKIQGDLVLVGGGDPTLDTNQLAELAKALKTKGIKGITGRFRYKANDLPYVQSIDPQQPDHLGYNPAISGLNLNYNRVYFEWKRSGDSYAVAMDARSDRFKPAVTSARMKVVNRKAPIYTYKAVSGVDNWTVARGALGKGGSRWLPVRKPALYTAEVFQVLAQSYGVKLPKPVESKSAINGTEIARDSSEDLGVIARQMLKYSTNLTAEVIGVMASQRRSAKPGTLAASGRVMSQWAKEKYGLKSARFVDHSGLSDASRISADDMVDLLVNLGPDHALHGLMKEITPRGEDGKKLAGAGHKIRAKTGTLNFVSALSGFVTGADGTPLAFAIFTADMDKRKSIKRADRERPPGARTWSTRSRWLQYQLLNRWAALYGS</sequence>
<dbReference type="InterPro" id="IPR012338">
    <property type="entry name" value="Beta-lactam/transpept-like"/>
</dbReference>
<dbReference type="NCBIfam" id="TIGR00666">
    <property type="entry name" value="PBP4"/>
    <property type="match status" value="1"/>
</dbReference>
<dbReference type="PANTHER" id="PTHR30023">
    <property type="entry name" value="D-ALANYL-D-ALANINE CARBOXYPEPTIDASE"/>
    <property type="match status" value="1"/>
</dbReference>
<protein>
    <submittedName>
        <fullName evidence="4">D-alanyl-D-alanine carboxypeptidase/D-alanyl-D-alanine-endopeptidase</fullName>
        <ecNumber evidence="4">3.4.16.4</ecNumber>
    </submittedName>
</protein>
<dbReference type="EMBL" id="JAQIIO010000004">
    <property type="protein sequence ID" value="MDA5094246.1"/>
    <property type="molecule type" value="Genomic_DNA"/>
</dbReference>
<evidence type="ECO:0000256" key="2">
    <source>
        <dbReference type="ARBA" id="ARBA00022801"/>
    </source>
</evidence>
<gene>
    <name evidence="4" type="primary">dacB</name>
    <name evidence="4" type="ORF">O2N63_09110</name>
</gene>
<name>A0ABT4W158_9RHOB</name>
<dbReference type="PANTHER" id="PTHR30023:SF0">
    <property type="entry name" value="PENICILLIN-SENSITIVE CARBOXYPEPTIDASE A"/>
    <property type="match status" value="1"/>
</dbReference>